<protein>
    <recommendedName>
        <fullName evidence="6">Translation initiation factor IF-1, chloroplastic</fullName>
    </recommendedName>
</protein>
<evidence type="ECO:0000313" key="10">
    <source>
        <dbReference type="EMBL" id="CAD9650159.1"/>
    </source>
</evidence>
<dbReference type="AlphaFoldDB" id="A0A7S2QS54"/>
<reference evidence="10" key="1">
    <citation type="submission" date="2021-01" db="EMBL/GenBank/DDBJ databases">
        <authorList>
            <person name="Corre E."/>
            <person name="Pelletier E."/>
            <person name="Niang G."/>
            <person name="Scheremetjew M."/>
            <person name="Finn R."/>
            <person name="Kale V."/>
            <person name="Holt S."/>
            <person name="Cochrane G."/>
            <person name="Meng A."/>
            <person name="Brown T."/>
            <person name="Cohen L."/>
        </authorList>
    </citation>
    <scope>NUCLEOTIDE SEQUENCE</scope>
    <source>
        <strain evidence="10">BC52</strain>
    </source>
</reference>
<dbReference type="PANTHER" id="PTHR33370">
    <property type="entry name" value="TRANSLATION INITIATION FACTOR IF-1, CHLOROPLASTIC"/>
    <property type="match status" value="1"/>
</dbReference>
<dbReference type="NCBIfam" id="TIGR00008">
    <property type="entry name" value="infA"/>
    <property type="match status" value="1"/>
</dbReference>
<dbReference type="SUPFAM" id="SSF50249">
    <property type="entry name" value="Nucleic acid-binding proteins"/>
    <property type="match status" value="1"/>
</dbReference>
<gene>
    <name evidence="10" type="ORF">NSPH01132_LOCUS256</name>
</gene>
<evidence type="ECO:0000256" key="7">
    <source>
        <dbReference type="PROSITE-ProRule" id="PRU00181"/>
    </source>
</evidence>
<dbReference type="InterPro" id="IPR012340">
    <property type="entry name" value="NA-bd_OB-fold"/>
</dbReference>
<dbReference type="GO" id="GO:0043022">
    <property type="term" value="F:ribosome binding"/>
    <property type="evidence" value="ECO:0007669"/>
    <property type="project" value="TreeGrafter"/>
</dbReference>
<keyword evidence="8" id="KW-0732">Signal</keyword>
<dbReference type="GO" id="GO:0005829">
    <property type="term" value="C:cytosol"/>
    <property type="evidence" value="ECO:0007669"/>
    <property type="project" value="TreeGrafter"/>
</dbReference>
<dbReference type="HAMAP" id="MF_00075">
    <property type="entry name" value="IF_1"/>
    <property type="match status" value="1"/>
</dbReference>
<dbReference type="SMART" id="SM00316">
    <property type="entry name" value="S1"/>
    <property type="match status" value="1"/>
</dbReference>
<dbReference type="Pfam" id="PF01176">
    <property type="entry name" value="eIF-1a"/>
    <property type="match status" value="1"/>
</dbReference>
<keyword evidence="5 7" id="KW-0648">Protein biosynthesis</keyword>
<evidence type="ECO:0000256" key="1">
    <source>
        <dbReference type="ARBA" id="ARBA00003935"/>
    </source>
</evidence>
<dbReference type="InterPro" id="IPR004368">
    <property type="entry name" value="TIF_IF1"/>
</dbReference>
<evidence type="ECO:0000256" key="4">
    <source>
        <dbReference type="ARBA" id="ARBA00022540"/>
    </source>
</evidence>
<evidence type="ECO:0000256" key="5">
    <source>
        <dbReference type="ARBA" id="ARBA00022917"/>
    </source>
</evidence>
<feature type="chain" id="PRO_5031361032" description="Translation initiation factor IF-1, chloroplastic" evidence="8">
    <location>
        <begin position="18"/>
        <end position="161"/>
    </location>
</feature>
<comment type="function">
    <text evidence="1">One of the essential components for the initiation of protein synthesis. Stabilizes the binding of IF-2 and IF-3 on the 30S subunit to which N-formylmethionyl-tRNA(fMet) subsequently binds. Helps modulate mRNA selection, yielding the 30S pre-initiation complex (PIC). Upon addition of the 50S ribosomal subunit IF-1, IF-2 and IF-3 are released leaving the mature 70S translation initiation complex.</text>
</comment>
<dbReference type="InterPro" id="IPR006196">
    <property type="entry name" value="RNA-binding_domain_S1_IF1"/>
</dbReference>
<organism evidence="10">
    <name type="scientific">Norrisiella sphaerica</name>
    <dbReference type="NCBI Taxonomy" id="552664"/>
    <lineage>
        <taxon>Eukaryota</taxon>
        <taxon>Sar</taxon>
        <taxon>Rhizaria</taxon>
        <taxon>Cercozoa</taxon>
        <taxon>Chlorarachniophyceae</taxon>
        <taxon>Norrisiella</taxon>
    </lineage>
</organism>
<sequence>MSPLAIIVFCLSYGVLNVPLGASTATLPRAKSLFRSGVDKNIGRVGFFSRLAPQTYRRSITDRSIGPVCAKKKKAPMTNRPQRDAPKVKENDNVITVDGEVVDALPSTMFKVKLDEVEQTVLCQLAGKMRKNNIRVLIGDRVRVELSPYDLSKGRISFRFR</sequence>
<dbReference type="Gene3D" id="2.40.50.140">
    <property type="entry name" value="Nucleic acid-binding proteins"/>
    <property type="match status" value="1"/>
</dbReference>
<feature type="signal peptide" evidence="8">
    <location>
        <begin position="1"/>
        <end position="17"/>
    </location>
</feature>
<name>A0A7S2QS54_9EUKA</name>
<evidence type="ECO:0000256" key="2">
    <source>
        <dbReference type="ARBA" id="ARBA00010939"/>
    </source>
</evidence>
<evidence type="ECO:0000256" key="8">
    <source>
        <dbReference type="SAM" id="SignalP"/>
    </source>
</evidence>
<dbReference type="GO" id="GO:0003723">
    <property type="term" value="F:RNA binding"/>
    <property type="evidence" value="ECO:0007669"/>
    <property type="project" value="InterPro"/>
</dbReference>
<feature type="domain" description="S1-like" evidence="9">
    <location>
        <begin position="86"/>
        <end position="161"/>
    </location>
</feature>
<accession>A0A7S2QS54</accession>
<dbReference type="CDD" id="cd04451">
    <property type="entry name" value="S1_IF1"/>
    <property type="match status" value="1"/>
</dbReference>
<evidence type="ECO:0000256" key="6">
    <source>
        <dbReference type="ARBA" id="ARBA00068272"/>
    </source>
</evidence>
<dbReference type="PANTHER" id="PTHR33370:SF1">
    <property type="entry name" value="TRANSLATION INITIATION FACTOR IF-1, CHLOROPLASTIC"/>
    <property type="match status" value="1"/>
</dbReference>
<comment type="similarity">
    <text evidence="2">Belongs to the IF-1 family.</text>
</comment>
<dbReference type="FunFam" id="2.40.50.140:FF:000002">
    <property type="entry name" value="Translation initiation factor IF-1"/>
    <property type="match status" value="1"/>
</dbReference>
<evidence type="ECO:0000259" key="9">
    <source>
        <dbReference type="PROSITE" id="PS50832"/>
    </source>
</evidence>
<dbReference type="EMBL" id="HBHC01000522">
    <property type="protein sequence ID" value="CAD9650159.1"/>
    <property type="molecule type" value="Transcribed_RNA"/>
</dbReference>
<evidence type="ECO:0000256" key="3">
    <source>
        <dbReference type="ARBA" id="ARBA00011599"/>
    </source>
</evidence>
<comment type="subunit">
    <text evidence="3">Component of the 30S ribosomal translation pre-initiation complex which assembles on the 30S ribosome in the order IF-2 and IF-3, IF-1 and N-formylmethionyl-tRNA(fMet); mRNA recruitment can occur at any time during PIC assembly.</text>
</comment>
<keyword evidence="4 7" id="KW-0396">Initiation factor</keyword>
<dbReference type="InterPro" id="IPR003029">
    <property type="entry name" value="S1_domain"/>
</dbReference>
<dbReference type="GO" id="GO:0003743">
    <property type="term" value="F:translation initiation factor activity"/>
    <property type="evidence" value="ECO:0007669"/>
    <property type="project" value="UniProtKB-UniRule"/>
</dbReference>
<proteinExistence type="inferred from homology"/>
<dbReference type="PROSITE" id="PS50832">
    <property type="entry name" value="S1_IF1_TYPE"/>
    <property type="match status" value="1"/>
</dbReference>